<keyword evidence="3" id="KW-1185">Reference proteome</keyword>
<accession>A0ABR1Z4C1</accession>
<dbReference type="Proteomes" id="UP001492380">
    <property type="component" value="Unassembled WGS sequence"/>
</dbReference>
<organism evidence="2 3">
    <name type="scientific">Phyllosticta capitalensis</name>
    <dbReference type="NCBI Taxonomy" id="121624"/>
    <lineage>
        <taxon>Eukaryota</taxon>
        <taxon>Fungi</taxon>
        <taxon>Dikarya</taxon>
        <taxon>Ascomycota</taxon>
        <taxon>Pezizomycotina</taxon>
        <taxon>Dothideomycetes</taxon>
        <taxon>Dothideomycetes incertae sedis</taxon>
        <taxon>Botryosphaeriales</taxon>
        <taxon>Phyllostictaceae</taxon>
        <taxon>Phyllosticta</taxon>
    </lineage>
</organism>
<protein>
    <recommendedName>
        <fullName evidence="4">Tetratricopeptide repeat protein 36</fullName>
    </recommendedName>
</protein>
<evidence type="ECO:0000313" key="2">
    <source>
        <dbReference type="EMBL" id="KAK8247223.1"/>
    </source>
</evidence>
<sequence length="237" mass="25791">MTEVNTALSSNDAKVLSALFDPESSPSSSLRIKGDSQKLPYIPDILLPSLQETEREAIRSLGTSASPQTKDVRAAIDALNVLIEKNPQYASAYVNRAQALRLLIAEETGFFDGRNLETTSAIFADLATSVRLLSPRISQEAFEFESSLQARLLATSHTHRGYLFLKAAKAAGEGRLEGGPEEVKGNDRSELEEMASREFYLGGLYGDPVAKQLAVKTNPYARLCGAIVKQALRQEGE</sequence>
<comment type="similarity">
    <text evidence="1">Belongs to the TTC36 family.</text>
</comment>
<name>A0ABR1Z4C1_9PEZI</name>
<proteinExistence type="inferred from homology"/>
<reference evidence="2 3" key="1">
    <citation type="submission" date="2024-04" db="EMBL/GenBank/DDBJ databases">
        <title>Phyllosticta paracitricarpa is synonymous to the EU quarantine fungus P. citricarpa based on phylogenomic analyses.</title>
        <authorList>
            <consortium name="Lawrence Berkeley National Laboratory"/>
            <person name="Van Ingen-Buijs V.A."/>
            <person name="Van Westerhoven A.C."/>
            <person name="Haridas S."/>
            <person name="Skiadas P."/>
            <person name="Martin F."/>
            <person name="Groenewald J.Z."/>
            <person name="Crous P.W."/>
            <person name="Seidl M.F."/>
        </authorList>
    </citation>
    <scope>NUCLEOTIDE SEQUENCE [LARGE SCALE GENOMIC DNA]</scope>
    <source>
        <strain evidence="2 3">CBS 123374</strain>
    </source>
</reference>
<evidence type="ECO:0000313" key="3">
    <source>
        <dbReference type="Proteomes" id="UP001492380"/>
    </source>
</evidence>
<gene>
    <name evidence="2" type="ORF">HDK90DRAFT_36378</name>
</gene>
<evidence type="ECO:0008006" key="4">
    <source>
        <dbReference type="Google" id="ProtNLM"/>
    </source>
</evidence>
<dbReference type="PANTHER" id="PTHR21405">
    <property type="entry name" value="CDNA SEQUENCE BC021608"/>
    <property type="match status" value="1"/>
</dbReference>
<comment type="caution">
    <text evidence="2">The sequence shown here is derived from an EMBL/GenBank/DDBJ whole genome shotgun (WGS) entry which is preliminary data.</text>
</comment>
<dbReference type="EMBL" id="JBBWRZ010000001">
    <property type="protein sequence ID" value="KAK8247223.1"/>
    <property type="molecule type" value="Genomic_DNA"/>
</dbReference>
<dbReference type="InterPro" id="IPR038906">
    <property type="entry name" value="TTC36"/>
</dbReference>
<evidence type="ECO:0000256" key="1">
    <source>
        <dbReference type="ARBA" id="ARBA00006995"/>
    </source>
</evidence>
<dbReference type="PANTHER" id="PTHR21405:SF0">
    <property type="entry name" value="TETRATRICOPEPTIDE REPEAT PROTEIN 36"/>
    <property type="match status" value="1"/>
</dbReference>